<keyword evidence="3" id="KW-1185">Reference proteome</keyword>
<dbReference type="EMBL" id="CP141881">
    <property type="protein sequence ID" value="WRT64388.1"/>
    <property type="molecule type" value="Genomic_DNA"/>
</dbReference>
<name>A0ABZ1CRK3_9TREE</name>
<sequence length="208" mass="22920">MSSRNTTAVNVDVELTEDGIHVHPRLSTGANGAPESITVYDQSENVNMTYTKPTWSEHHPWSSTSLKVLGLAGVAASIGAPVYMKLNYDEILSGVESTRDQAIQLAVRERTANEEWKKLFDKTKSEHPGWEINPSDVSGLITKRDDGYTLADGDTLVRETLTSSSQGEVEVEVEYGRERSENDDTVDTVRTDKDTQSGDTKVPRSFVA</sequence>
<organism evidence="2 3">
    <name type="scientific">Kwoniella shivajii</name>
    <dbReference type="NCBI Taxonomy" id="564305"/>
    <lineage>
        <taxon>Eukaryota</taxon>
        <taxon>Fungi</taxon>
        <taxon>Dikarya</taxon>
        <taxon>Basidiomycota</taxon>
        <taxon>Agaricomycotina</taxon>
        <taxon>Tremellomycetes</taxon>
        <taxon>Tremellales</taxon>
        <taxon>Cryptococcaceae</taxon>
        <taxon>Kwoniella</taxon>
    </lineage>
</organism>
<evidence type="ECO:0000313" key="2">
    <source>
        <dbReference type="EMBL" id="WRT64388.1"/>
    </source>
</evidence>
<reference evidence="2 3" key="1">
    <citation type="submission" date="2024-01" db="EMBL/GenBank/DDBJ databases">
        <title>Comparative genomics of Cryptococcus and Kwoniella reveals pathogenesis evolution and contrasting modes of karyotype evolution via chromosome fusion or intercentromeric recombination.</title>
        <authorList>
            <person name="Coelho M.A."/>
            <person name="David-Palma M."/>
            <person name="Shea T."/>
            <person name="Bowers K."/>
            <person name="McGinley-Smith S."/>
            <person name="Mohammad A.W."/>
            <person name="Gnirke A."/>
            <person name="Yurkov A.M."/>
            <person name="Nowrousian M."/>
            <person name="Sun S."/>
            <person name="Cuomo C.A."/>
            <person name="Heitman J."/>
        </authorList>
    </citation>
    <scope>NUCLEOTIDE SEQUENCE [LARGE SCALE GENOMIC DNA]</scope>
    <source>
        <strain evidence="2">CBS 11374</strain>
    </source>
</reference>
<protein>
    <submittedName>
        <fullName evidence="2">Uncharacterized protein</fullName>
    </submittedName>
</protein>
<proteinExistence type="predicted"/>
<dbReference type="Proteomes" id="UP001329825">
    <property type="component" value="Chromosome 1"/>
</dbReference>
<evidence type="ECO:0000313" key="3">
    <source>
        <dbReference type="Proteomes" id="UP001329825"/>
    </source>
</evidence>
<evidence type="ECO:0000256" key="1">
    <source>
        <dbReference type="SAM" id="MobiDB-lite"/>
    </source>
</evidence>
<dbReference type="RefSeq" id="XP_062789128.1">
    <property type="nucleotide sequence ID" value="XM_062933077.1"/>
</dbReference>
<gene>
    <name evidence="2" type="ORF">IL334_001320</name>
</gene>
<dbReference type="GeneID" id="87953451"/>
<feature type="region of interest" description="Disordered" evidence="1">
    <location>
        <begin position="161"/>
        <end position="208"/>
    </location>
</feature>
<accession>A0ABZ1CRK3</accession>
<feature type="compositionally biased region" description="Basic and acidic residues" evidence="1">
    <location>
        <begin position="174"/>
        <end position="196"/>
    </location>
</feature>